<dbReference type="PANTHER" id="PTHR30269:SF37">
    <property type="entry name" value="MEMBRANE TRANSPORTER PROTEIN"/>
    <property type="match status" value="1"/>
</dbReference>
<feature type="transmembrane region" description="Helical" evidence="8">
    <location>
        <begin position="69"/>
        <end position="88"/>
    </location>
</feature>
<dbReference type="GO" id="GO:0005886">
    <property type="term" value="C:plasma membrane"/>
    <property type="evidence" value="ECO:0007669"/>
    <property type="project" value="UniProtKB-SubCell"/>
</dbReference>
<evidence type="ECO:0000256" key="3">
    <source>
        <dbReference type="ARBA" id="ARBA00022448"/>
    </source>
</evidence>
<evidence type="ECO:0000313" key="9">
    <source>
        <dbReference type="EMBL" id="QNT79316.1"/>
    </source>
</evidence>
<gene>
    <name evidence="9" type="ORF">JGUZn3_21130</name>
</gene>
<evidence type="ECO:0000313" key="10">
    <source>
        <dbReference type="Proteomes" id="UP000516349"/>
    </source>
</evidence>
<accession>A0A7H1NU56</accession>
<reference evidence="9 10" key="1">
    <citation type="submission" date="2020-08" db="EMBL/GenBank/DDBJ databases">
        <title>Complete genome sequence of Entomobacter blattae G55GP.</title>
        <authorList>
            <person name="Poehlein A."/>
            <person name="Guzman J."/>
            <person name="Daniel R."/>
            <person name="Vilcinskas A."/>
        </authorList>
    </citation>
    <scope>NUCLEOTIDE SEQUENCE [LARGE SCALE GENOMIC DNA]</scope>
    <source>
        <strain evidence="9 10">G55GP</strain>
    </source>
</reference>
<keyword evidence="6 8" id="KW-1133">Transmembrane helix</keyword>
<feature type="transmembrane region" description="Helical" evidence="8">
    <location>
        <begin position="171"/>
        <end position="187"/>
    </location>
</feature>
<dbReference type="AlphaFoldDB" id="A0A7H1NU56"/>
<feature type="transmembrane region" description="Helical" evidence="8">
    <location>
        <begin position="225"/>
        <end position="245"/>
    </location>
</feature>
<comment type="similarity">
    <text evidence="2 8">Belongs to the 4-toluene sulfonate uptake permease (TSUP) (TC 2.A.102) family.</text>
</comment>
<dbReference type="EMBL" id="CP060244">
    <property type="protein sequence ID" value="QNT79316.1"/>
    <property type="molecule type" value="Genomic_DNA"/>
</dbReference>
<comment type="subcellular location">
    <subcellularLocation>
        <location evidence="1 8">Cell membrane</location>
        <topology evidence="1 8">Multi-pass membrane protein</topology>
    </subcellularLocation>
</comment>
<evidence type="ECO:0000256" key="4">
    <source>
        <dbReference type="ARBA" id="ARBA00022475"/>
    </source>
</evidence>
<keyword evidence="7 8" id="KW-0472">Membrane</keyword>
<evidence type="ECO:0000256" key="6">
    <source>
        <dbReference type="ARBA" id="ARBA00022989"/>
    </source>
</evidence>
<dbReference type="Proteomes" id="UP000516349">
    <property type="component" value="Chromosome"/>
</dbReference>
<organism evidence="9 10">
    <name type="scientific">Entomobacter blattae</name>
    <dbReference type="NCBI Taxonomy" id="2762277"/>
    <lineage>
        <taxon>Bacteria</taxon>
        <taxon>Pseudomonadati</taxon>
        <taxon>Pseudomonadota</taxon>
        <taxon>Alphaproteobacteria</taxon>
        <taxon>Acetobacterales</taxon>
        <taxon>Acetobacteraceae</taxon>
        <taxon>Entomobacter</taxon>
    </lineage>
</organism>
<keyword evidence="10" id="KW-1185">Reference proteome</keyword>
<feature type="transmembrane region" description="Helical" evidence="8">
    <location>
        <begin position="94"/>
        <end position="113"/>
    </location>
</feature>
<evidence type="ECO:0000256" key="1">
    <source>
        <dbReference type="ARBA" id="ARBA00004651"/>
    </source>
</evidence>
<evidence type="ECO:0000256" key="8">
    <source>
        <dbReference type="RuleBase" id="RU363041"/>
    </source>
</evidence>
<dbReference type="InterPro" id="IPR002781">
    <property type="entry name" value="TM_pro_TauE-like"/>
</dbReference>
<keyword evidence="3" id="KW-0813">Transport</keyword>
<evidence type="ECO:0000256" key="5">
    <source>
        <dbReference type="ARBA" id="ARBA00022692"/>
    </source>
</evidence>
<feature type="transmembrane region" description="Helical" evidence="8">
    <location>
        <begin position="194"/>
        <end position="213"/>
    </location>
</feature>
<feature type="transmembrane region" description="Helical" evidence="8">
    <location>
        <begin position="43"/>
        <end position="62"/>
    </location>
</feature>
<proteinExistence type="inferred from homology"/>
<keyword evidence="5 8" id="KW-0812">Transmembrane</keyword>
<dbReference type="KEGG" id="ebla:JGUZn3_21130"/>
<keyword evidence="4 8" id="KW-1003">Cell membrane</keyword>
<dbReference type="RefSeq" id="WP_203413492.1">
    <property type="nucleotide sequence ID" value="NZ_CP060244.1"/>
</dbReference>
<name>A0A7H1NU56_9PROT</name>
<protein>
    <recommendedName>
        <fullName evidence="8">Probable membrane transporter protein</fullName>
    </recommendedName>
</protein>
<feature type="transmembrane region" description="Helical" evidence="8">
    <location>
        <begin position="125"/>
        <end position="151"/>
    </location>
</feature>
<dbReference type="Pfam" id="PF01925">
    <property type="entry name" value="TauE"/>
    <property type="match status" value="1"/>
</dbReference>
<sequence length="278" mass="30421">MFSSLALFVISILCFGISAISGGGAGLVLMPVLGMSIPAAEIPAALSIGTACSALSRITLFFKNIHWGIVARFVPVALPFAVLGVWLLSITSPVYLQLLLSLFLIGNVIFLFSKKTSTPRALSKNWLYAIGAASGLISGFTGATGLVFNHFYYRMGITKEQIVATRAANDILIHALKIFLYFFFGLLSSHSAVAGFTVALAAVLSSYLVKYILPFLNERLFKKIGYGMTVAAGIFMFMTATHNIMQQNKISLKIEYSWQKKKLNLFWKNHIIPIVDFT</sequence>
<evidence type="ECO:0000256" key="7">
    <source>
        <dbReference type="ARBA" id="ARBA00023136"/>
    </source>
</evidence>
<dbReference type="InterPro" id="IPR052017">
    <property type="entry name" value="TSUP"/>
</dbReference>
<evidence type="ECO:0000256" key="2">
    <source>
        <dbReference type="ARBA" id="ARBA00009142"/>
    </source>
</evidence>
<dbReference type="PANTHER" id="PTHR30269">
    <property type="entry name" value="TRANSMEMBRANE PROTEIN YFCA"/>
    <property type="match status" value="1"/>
</dbReference>